<proteinExistence type="predicted"/>
<feature type="chain" id="PRO_5045627746" description="DUF2946 domain-containing protein" evidence="1">
    <location>
        <begin position="30"/>
        <end position="126"/>
    </location>
</feature>
<name>A0ABN6VEX3_9HYPH</name>
<reference evidence="2 3" key="1">
    <citation type="journal article" date="2023" name="Int. J. Syst. Evol. Microbiol.">
        <title>Methylocystis iwaonis sp. nov., a type II methane-oxidizing bacterium from surface soil of a rice paddy field in Japan, and emended description of the genus Methylocystis (ex Whittenbury et al. 1970) Bowman et al. 1993.</title>
        <authorList>
            <person name="Kaise H."/>
            <person name="Sawadogo J.B."/>
            <person name="Alam M.S."/>
            <person name="Ueno C."/>
            <person name="Dianou D."/>
            <person name="Shinjo R."/>
            <person name="Asakawa S."/>
        </authorList>
    </citation>
    <scope>NUCLEOTIDE SEQUENCE [LARGE SCALE GENOMIC DNA]</scope>
    <source>
        <strain evidence="2 3">SS37A-Re</strain>
    </source>
</reference>
<gene>
    <name evidence="2" type="ORF">SS37A_15870</name>
</gene>
<evidence type="ECO:0008006" key="4">
    <source>
        <dbReference type="Google" id="ProtNLM"/>
    </source>
</evidence>
<sequence length="126" mass="12612">MARAVVARAAVSAAVAILLLLQAASIGFAAGATANGAAGLLFGTICQNADAANRDSSGPIEQQHVGPCCVLHCSSFIEADAGRAPVEILPLETVSASPACDDQIDAVIVAPELRALCPRAPPPRGV</sequence>
<evidence type="ECO:0000313" key="2">
    <source>
        <dbReference type="EMBL" id="BDV34058.1"/>
    </source>
</evidence>
<keyword evidence="3" id="KW-1185">Reference proteome</keyword>
<protein>
    <recommendedName>
        <fullName evidence="4">DUF2946 domain-containing protein</fullName>
    </recommendedName>
</protein>
<accession>A0ABN6VEX3</accession>
<dbReference type="EMBL" id="AP027142">
    <property type="protein sequence ID" value="BDV34058.1"/>
    <property type="molecule type" value="Genomic_DNA"/>
</dbReference>
<dbReference type="Proteomes" id="UP001317629">
    <property type="component" value="Chromosome"/>
</dbReference>
<dbReference type="RefSeq" id="WP_281931666.1">
    <property type="nucleotide sequence ID" value="NZ_AP027142.1"/>
</dbReference>
<evidence type="ECO:0000313" key="3">
    <source>
        <dbReference type="Proteomes" id="UP001317629"/>
    </source>
</evidence>
<organism evidence="2 3">
    <name type="scientific">Methylocystis iwaonis</name>
    <dbReference type="NCBI Taxonomy" id="2885079"/>
    <lineage>
        <taxon>Bacteria</taxon>
        <taxon>Pseudomonadati</taxon>
        <taxon>Pseudomonadota</taxon>
        <taxon>Alphaproteobacteria</taxon>
        <taxon>Hyphomicrobiales</taxon>
        <taxon>Methylocystaceae</taxon>
        <taxon>Methylocystis</taxon>
    </lineage>
</organism>
<evidence type="ECO:0000256" key="1">
    <source>
        <dbReference type="SAM" id="SignalP"/>
    </source>
</evidence>
<keyword evidence="1" id="KW-0732">Signal</keyword>
<feature type="signal peptide" evidence="1">
    <location>
        <begin position="1"/>
        <end position="29"/>
    </location>
</feature>